<evidence type="ECO:0000259" key="1">
    <source>
        <dbReference type="Pfam" id="PF13480"/>
    </source>
</evidence>
<dbReference type="EMBL" id="RYYR01000020">
    <property type="protein sequence ID" value="RUL50502.1"/>
    <property type="molecule type" value="Genomic_DNA"/>
</dbReference>
<keyword evidence="3" id="KW-1185">Reference proteome</keyword>
<dbReference type="Pfam" id="PF13480">
    <property type="entry name" value="Acetyltransf_6"/>
    <property type="match status" value="1"/>
</dbReference>
<accession>A0A432L9N1</accession>
<feature type="domain" description="BioF2-like acetyltransferase" evidence="1">
    <location>
        <begin position="172"/>
        <end position="311"/>
    </location>
</feature>
<dbReference type="InterPro" id="IPR038740">
    <property type="entry name" value="BioF2-like_GNAT_dom"/>
</dbReference>
<evidence type="ECO:0000313" key="2">
    <source>
        <dbReference type="EMBL" id="RUL50502.1"/>
    </source>
</evidence>
<dbReference type="InterPro" id="IPR016181">
    <property type="entry name" value="Acyl_CoA_acyltransferase"/>
</dbReference>
<gene>
    <name evidence="2" type="ORF">EK386_14035</name>
</gene>
<dbReference type="Proteomes" id="UP000287910">
    <property type="component" value="Unassembled WGS sequence"/>
</dbReference>
<keyword evidence="2" id="KW-0808">Transferase</keyword>
<dbReference type="AlphaFoldDB" id="A0A432L9N1"/>
<sequence>MLQCKVITSLKDLEDYKEIWSQILERANNDNPFVEYEWIAAWWHFLGKADPVEIYVVVHKNTPIAFFPLTHTSRFGIHQFKFIGDDVATYMQVISEKEWLEPAIEYLLDVLTKKYKRLLFELNGLLESRESSKVLEKIAIKRQLPYSIFRVVTPLIEIEEMDHPDKKKKFKKKFKDIIRCENRFKSLGQLTFQPFEEKYEDMFQLYNRRWMKKIDTSGFSAGIKMLFFEHLANQKGRGFKVEINKLSFENKLIGFTYDICCRGRRVCYKMAHEPDFHIFGPGRIIERENLLKSKNDNNTLYDFGSGYEPYKLEWATKLDFTRKFLFSSNGLRERGFRNLLSALYTVKFKISSSHQYVEMKRDRFGEVLYFIKNATMKEHYEKIVDVCSNIFSIDTIDLYCLENQSFQPDMNFKEMKIQDILEHNHREELVPLFFKQYRLYSNNKEEITFLRNDQFIREESINYMEALPSNSTFIKDYDVNNLQEIVDMIQQEGLTIYTAVHGASYKKEVY</sequence>
<comment type="caution">
    <text evidence="2">The sequence shown here is derived from an EMBL/GenBank/DDBJ whole genome shotgun (WGS) entry which is preliminary data.</text>
</comment>
<name>A0A432L9N1_9BACI</name>
<organism evidence="2 3">
    <name type="scientific">Lysinibacillus antri</name>
    <dbReference type="NCBI Taxonomy" id="2498145"/>
    <lineage>
        <taxon>Bacteria</taxon>
        <taxon>Bacillati</taxon>
        <taxon>Bacillota</taxon>
        <taxon>Bacilli</taxon>
        <taxon>Bacillales</taxon>
        <taxon>Bacillaceae</taxon>
        <taxon>Lysinibacillus</taxon>
    </lineage>
</organism>
<reference evidence="2 3" key="1">
    <citation type="submission" date="2018-12" db="EMBL/GenBank/DDBJ databases">
        <title>Lysinibacillus antri sp. nov., isolated from a cave soil.</title>
        <authorList>
            <person name="Narsing Rao M.P."/>
            <person name="Zhang H."/>
            <person name="Dong Z.-Y."/>
            <person name="Niu X.-K."/>
            <person name="Zhang K."/>
            <person name="Fang B.-Z."/>
            <person name="Kang Y.-Q."/>
            <person name="Xiao M."/>
            <person name="Li W.-J."/>
        </authorList>
    </citation>
    <scope>NUCLEOTIDE SEQUENCE [LARGE SCALE GENOMIC DNA]</scope>
    <source>
        <strain evidence="2 3">SYSU K30002</strain>
    </source>
</reference>
<dbReference type="SUPFAM" id="SSF55729">
    <property type="entry name" value="Acyl-CoA N-acyltransferases (Nat)"/>
    <property type="match status" value="1"/>
</dbReference>
<evidence type="ECO:0000313" key="3">
    <source>
        <dbReference type="Proteomes" id="UP000287910"/>
    </source>
</evidence>
<dbReference type="GO" id="GO:0016740">
    <property type="term" value="F:transferase activity"/>
    <property type="evidence" value="ECO:0007669"/>
    <property type="project" value="UniProtKB-KW"/>
</dbReference>
<protein>
    <submittedName>
        <fullName evidence="2">GNAT family N-acetyltransferase</fullName>
    </submittedName>
</protein>
<proteinExistence type="predicted"/>